<gene>
    <name evidence="1" type="ORF">PACLA_8A015406</name>
</gene>
<comment type="caution">
    <text evidence="1">The sequence shown here is derived from an EMBL/GenBank/DDBJ whole genome shotgun (WGS) entry which is preliminary data.</text>
</comment>
<dbReference type="Proteomes" id="UP001152795">
    <property type="component" value="Unassembled WGS sequence"/>
</dbReference>
<dbReference type="EMBL" id="CACRXK020021862">
    <property type="protein sequence ID" value="CAB4036277.1"/>
    <property type="molecule type" value="Genomic_DNA"/>
</dbReference>
<organism evidence="1 2">
    <name type="scientific">Paramuricea clavata</name>
    <name type="common">Red gorgonian</name>
    <name type="synonym">Violescent sea-whip</name>
    <dbReference type="NCBI Taxonomy" id="317549"/>
    <lineage>
        <taxon>Eukaryota</taxon>
        <taxon>Metazoa</taxon>
        <taxon>Cnidaria</taxon>
        <taxon>Anthozoa</taxon>
        <taxon>Octocorallia</taxon>
        <taxon>Malacalcyonacea</taxon>
        <taxon>Plexauridae</taxon>
        <taxon>Paramuricea</taxon>
    </lineage>
</organism>
<reference evidence="1" key="1">
    <citation type="submission" date="2020-04" db="EMBL/GenBank/DDBJ databases">
        <authorList>
            <person name="Alioto T."/>
            <person name="Alioto T."/>
            <person name="Gomez Garrido J."/>
        </authorList>
    </citation>
    <scope>NUCLEOTIDE SEQUENCE</scope>
    <source>
        <strain evidence="1">A484AB</strain>
    </source>
</reference>
<name>A0A7D9LME8_PARCT</name>
<keyword evidence="2" id="KW-1185">Reference proteome</keyword>
<evidence type="ECO:0000313" key="2">
    <source>
        <dbReference type="Proteomes" id="UP001152795"/>
    </source>
</evidence>
<accession>A0A7D9LME8</accession>
<sequence>MCCPLTNLRHLKQRLSDHLFHLLLMTVLILIDSNSTFNQTLRLPQRKLLLPPTNQTSHAVRVDTASVVLNQASESEDTVVSIRVQWKSQTSNKILPADLCSLGKMMCRGTYAQIARAAWKHAKVQEQLILLFLKEIDKVCSNLCASKYPSILHLTDKENILEFTPKKFEKELKERTALLQSVLSTASVCRRRSNTSTSDLYCIPAVCMASAVCLKNRCPQMTAVQLLNTIFIQHSGLMSTLCRLRVRQLAVSHTFLYKKLNEYGEKHNEKILEKVVIEGKRLKAEIAQKNDEIDERDSGIVHAATEATEPDIDKLFLITLTLNKMCII</sequence>
<dbReference type="OrthoDB" id="5989504at2759"/>
<protein>
    <submittedName>
        <fullName evidence="1">Uncharacterized protein</fullName>
    </submittedName>
</protein>
<proteinExistence type="predicted"/>
<evidence type="ECO:0000313" key="1">
    <source>
        <dbReference type="EMBL" id="CAB4036277.1"/>
    </source>
</evidence>
<dbReference type="AlphaFoldDB" id="A0A7D9LME8"/>